<evidence type="ECO:0000313" key="1">
    <source>
        <dbReference type="EMBL" id="SFV68042.1"/>
    </source>
</evidence>
<dbReference type="AlphaFoldDB" id="A0A1W1CQR9"/>
<proteinExistence type="predicted"/>
<protein>
    <submittedName>
        <fullName evidence="1">Uncharacterized protein</fullName>
    </submittedName>
</protein>
<accession>A0A1W1CQR9</accession>
<gene>
    <name evidence="1" type="ORF">MNB_SM-4-692</name>
</gene>
<organism evidence="1">
    <name type="scientific">hydrothermal vent metagenome</name>
    <dbReference type="NCBI Taxonomy" id="652676"/>
    <lineage>
        <taxon>unclassified sequences</taxon>
        <taxon>metagenomes</taxon>
        <taxon>ecological metagenomes</taxon>
    </lineage>
</organism>
<dbReference type="EMBL" id="FPHF01000103">
    <property type="protein sequence ID" value="SFV68042.1"/>
    <property type="molecule type" value="Genomic_DNA"/>
</dbReference>
<sequence length="41" mass="4584">MTLKIRHYLSSKRSRITPTQDMLYLPSSTLVGLGTKTNSST</sequence>
<name>A0A1W1CQR9_9ZZZZ</name>
<reference evidence="1" key="1">
    <citation type="submission" date="2016-10" db="EMBL/GenBank/DDBJ databases">
        <authorList>
            <person name="de Groot N.N."/>
        </authorList>
    </citation>
    <scope>NUCLEOTIDE SEQUENCE</scope>
</reference>